<evidence type="ECO:0000313" key="2">
    <source>
        <dbReference type="EMBL" id="NYS60356.1"/>
    </source>
</evidence>
<reference evidence="2 3" key="1">
    <citation type="journal article" date="2015" name="Int. J. Syst. Evol. Microbiol.">
        <title>Halomonas salicampi sp. nov., a halotolerant and alkalitolerant bacterium isolated from a saltern soil.</title>
        <authorList>
            <person name="Lee J.C."/>
            <person name="Kim Y.S."/>
            <person name="Yun B.S."/>
            <person name="Whang K.S."/>
        </authorList>
    </citation>
    <scope>NUCLEOTIDE SEQUENCE [LARGE SCALE GENOMIC DNA]</scope>
    <source>
        <strain evidence="2 3">BH103</strain>
    </source>
</reference>
<dbReference type="AlphaFoldDB" id="A0A7Z0LJX4"/>
<evidence type="ECO:0000259" key="1">
    <source>
        <dbReference type="Pfam" id="PF13946"/>
    </source>
</evidence>
<protein>
    <submittedName>
        <fullName evidence="2">DUF4214 domain-containing protein</fullName>
    </submittedName>
</protein>
<feature type="domain" description="DUF4214" evidence="1">
    <location>
        <begin position="45"/>
        <end position="108"/>
    </location>
</feature>
<organism evidence="2 3">
    <name type="scientific">Vreelandella salicampi</name>
    <dbReference type="NCBI Taxonomy" id="1449798"/>
    <lineage>
        <taxon>Bacteria</taxon>
        <taxon>Pseudomonadati</taxon>
        <taxon>Pseudomonadota</taxon>
        <taxon>Gammaproteobacteria</taxon>
        <taxon>Oceanospirillales</taxon>
        <taxon>Halomonadaceae</taxon>
        <taxon>Vreelandella</taxon>
    </lineage>
</organism>
<keyword evidence="3" id="KW-1185">Reference proteome</keyword>
<dbReference type="InterPro" id="IPR025282">
    <property type="entry name" value="DUF4214"/>
</dbReference>
<proteinExistence type="predicted"/>
<dbReference type="EMBL" id="JACCDF010000003">
    <property type="protein sequence ID" value="NYS60356.1"/>
    <property type="molecule type" value="Genomic_DNA"/>
</dbReference>
<evidence type="ECO:0000313" key="3">
    <source>
        <dbReference type="Proteomes" id="UP000586119"/>
    </source>
</evidence>
<comment type="caution">
    <text evidence="2">The sequence shown here is derived from an EMBL/GenBank/DDBJ whole genome shotgun (WGS) entry which is preliminary data.</text>
</comment>
<dbReference type="Pfam" id="PF13946">
    <property type="entry name" value="DUF4214"/>
    <property type="match status" value="1"/>
</dbReference>
<gene>
    <name evidence="2" type="ORF">HZS81_06200</name>
</gene>
<accession>A0A7Z0LJX4</accession>
<sequence>MATQASLDLAQTLYVAYYGRPADRAGLNYWAEEIDANGVDAMVNAFGTSAEFEARFGSLSNDQLINNLYQQMFGRSAELAGLDFYTQQLANGESTLAEIALDIANGAQNEDATALENKVAVAADFTAAIDTTEEVLAYSGNDAANAARDFIATVDANTDVAAVDVDAQLAQLVANDEQNPGETFSLTTGADDVTGTDGNDTFTATTVNGLGTGATTLQTFDSIDGEGGTDTLNVYVDTTNSYNDVQAGSVSNVEVINLISDSVDDNANDGTAGIDASQYDGATQVWAVNGIEATAIKNVDTGVTAGFRNLATSDDDIVIDMTATAASAAVALDDVSDEATLDINDDGATNNDSTKLASLSVSATDLKDTSKDGIDAIDTTVYAGDNLKTFAVDTDAALDLTVVDGTSTIKTLDATASTGGITYATNATVTAVNTGSGRDSVTLGVNLAAASSVLTADGNDTVDLAGFDVAKTAEINLGAGDDKLIDTNGTSVVDKAAVIDGGEGEDTLALGLVGAANVAAFANFEVFDVANLSNDLDLNILETANDVAKITGSGALGSASELQNVGEGVGFEIVGNMAATALTLTQEAASALTITSNVDEVNADSAADTSTATFVASNATSLNLVFDNDNVDTLEDGFANTAEIAVTAGTSGATPKGATEINIVSGGTEVVNTATITGAEDTDTSEDILNTVTITGDQDLVLDYTAQAASSVETVDASELTGGLTADLTELKSTANVTLGSGDDDITVGTLNSSTITSADLATITDFAMGTAEDAAEQDDFDVLSIANAAQAADATYTEFSVEDGLVTWLGAGPATLDEAAGFLDANLAVNETVVFDMGGSDYFVYGAGAAVSNQSDDVMVKLAGVTGVSGLDTDTTNGDVYIF</sequence>
<dbReference type="Proteomes" id="UP000586119">
    <property type="component" value="Unassembled WGS sequence"/>
</dbReference>
<dbReference type="RefSeq" id="WP_179929683.1">
    <property type="nucleotide sequence ID" value="NZ_JACCDF010000003.1"/>
</dbReference>
<name>A0A7Z0LJX4_9GAMM</name>